<comment type="similarity">
    <text evidence="7">Belongs to the methyl-accepting chemotaxis (MCP) protein family.</text>
</comment>
<dbReference type="InterPro" id="IPR033463">
    <property type="entry name" value="sCache_3"/>
</dbReference>
<feature type="transmembrane region" description="Helical" evidence="10">
    <location>
        <begin position="171"/>
        <end position="194"/>
    </location>
</feature>
<dbReference type="Pfam" id="PF00015">
    <property type="entry name" value="MCPsignal"/>
    <property type="match status" value="1"/>
</dbReference>
<dbReference type="RefSeq" id="WP_379878519.1">
    <property type="nucleotide sequence ID" value="NZ_JBHUIP010000016.1"/>
</dbReference>
<reference evidence="14" key="1">
    <citation type="journal article" date="2019" name="Int. J. Syst. Evol. Microbiol.">
        <title>The Global Catalogue of Microorganisms (GCM) 10K type strain sequencing project: providing services to taxonomists for standard genome sequencing and annotation.</title>
        <authorList>
            <consortium name="The Broad Institute Genomics Platform"/>
            <consortium name="The Broad Institute Genome Sequencing Center for Infectious Disease"/>
            <person name="Wu L."/>
            <person name="Ma J."/>
        </authorList>
    </citation>
    <scope>NUCLEOTIDE SEQUENCE [LARGE SCALE GENOMIC DNA]</scope>
    <source>
        <strain evidence="14">CGMCC 1.19062</strain>
    </source>
</reference>
<sequence length="541" mass="56993">MAIALTLSASLYVSGRLLEADAEERAIERQEANMRVAWEILGLMGKNFAIKDGKLMLDQTVMDGNFAPVDRIKALVGGTVTIFKMDERVTTNVMTPDGKRAVGTKLARNAAYEAIFTQKKAYRGRLDILGRNFFTGYDPIKNASGEVIGILYVGVPADDFFTSVNKVENGMILAGAAVGFAVFLLTLLISILMLKPVERLRAAMERIAKGDTRQEVPYVKRRDQFGNMARAVQVFRVNIDQMRELDAEATAQRKKAAEEKKAALTALADSLEATVRQSASAVATASSVMRDEAGSLIRTADSTNQEAAGVGSASNQSASSVAAAVAAADVLSASIATVDRRMHDASLAAQGAAEATTRSEEAIRALAANVGRIGEVVKLITDIAAQTNLLALNATIEAARAGEAGKGFAVVASEVKNLANQTAQATEEITTQVAAVQAGTDQAVQAIDGISRTIAGLEAITTEVTHAVAGQTAATRDIGREVDQAQIGTRRAVESVGVLAQSADAVHGAATRVSSAAGELERQSQAMERDLCAVIERVRAA</sequence>
<dbReference type="Pfam" id="PF17202">
    <property type="entry name" value="sCache_3_3"/>
    <property type="match status" value="1"/>
</dbReference>
<dbReference type="InterPro" id="IPR004090">
    <property type="entry name" value="Chemotax_Me-accpt_rcpt"/>
</dbReference>
<gene>
    <name evidence="13" type="ORF">ACFSM5_20570</name>
</gene>
<comment type="subcellular location">
    <subcellularLocation>
        <location evidence="1">Cell membrane</location>
        <topology evidence="1">Multi-pass membrane protein</topology>
    </subcellularLocation>
</comment>
<keyword evidence="6 8" id="KW-0807">Transducer</keyword>
<dbReference type="SMART" id="SM00304">
    <property type="entry name" value="HAMP"/>
    <property type="match status" value="1"/>
</dbReference>
<evidence type="ECO:0000256" key="7">
    <source>
        <dbReference type="ARBA" id="ARBA00029447"/>
    </source>
</evidence>
<dbReference type="Pfam" id="PF00672">
    <property type="entry name" value="HAMP"/>
    <property type="match status" value="1"/>
</dbReference>
<dbReference type="Proteomes" id="UP001597295">
    <property type="component" value="Unassembled WGS sequence"/>
</dbReference>
<evidence type="ECO:0000313" key="14">
    <source>
        <dbReference type="Proteomes" id="UP001597295"/>
    </source>
</evidence>
<keyword evidence="14" id="KW-1185">Reference proteome</keyword>
<evidence type="ECO:0000259" key="12">
    <source>
        <dbReference type="PROSITE" id="PS50885"/>
    </source>
</evidence>
<dbReference type="PANTHER" id="PTHR32089">
    <property type="entry name" value="METHYL-ACCEPTING CHEMOTAXIS PROTEIN MCPB"/>
    <property type="match status" value="1"/>
</dbReference>
<name>A0ABW5DWR2_9PROT</name>
<dbReference type="PRINTS" id="PR00260">
    <property type="entry name" value="CHEMTRNSDUCR"/>
</dbReference>
<evidence type="ECO:0000256" key="2">
    <source>
        <dbReference type="ARBA" id="ARBA00022475"/>
    </source>
</evidence>
<dbReference type="SUPFAM" id="SSF58104">
    <property type="entry name" value="Methyl-accepting chemotaxis protein (MCP) signaling domain"/>
    <property type="match status" value="1"/>
</dbReference>
<dbReference type="PROSITE" id="PS50885">
    <property type="entry name" value="HAMP"/>
    <property type="match status" value="1"/>
</dbReference>
<dbReference type="PANTHER" id="PTHR32089:SF112">
    <property type="entry name" value="LYSOZYME-LIKE PROTEIN-RELATED"/>
    <property type="match status" value="1"/>
</dbReference>
<keyword evidence="5 10" id="KW-0472">Membrane</keyword>
<dbReference type="PROSITE" id="PS50111">
    <property type="entry name" value="CHEMOTAXIS_TRANSDUC_2"/>
    <property type="match status" value="1"/>
</dbReference>
<keyword evidence="9" id="KW-0175">Coiled coil</keyword>
<evidence type="ECO:0000256" key="9">
    <source>
        <dbReference type="SAM" id="Coils"/>
    </source>
</evidence>
<feature type="domain" description="HAMP" evidence="12">
    <location>
        <begin position="191"/>
        <end position="244"/>
    </location>
</feature>
<keyword evidence="2" id="KW-1003">Cell membrane</keyword>
<evidence type="ECO:0000256" key="5">
    <source>
        <dbReference type="ARBA" id="ARBA00023136"/>
    </source>
</evidence>
<evidence type="ECO:0000256" key="1">
    <source>
        <dbReference type="ARBA" id="ARBA00004651"/>
    </source>
</evidence>
<evidence type="ECO:0000256" key="6">
    <source>
        <dbReference type="ARBA" id="ARBA00023224"/>
    </source>
</evidence>
<organism evidence="13 14">
    <name type="scientific">Lacibacterium aquatile</name>
    <dbReference type="NCBI Taxonomy" id="1168082"/>
    <lineage>
        <taxon>Bacteria</taxon>
        <taxon>Pseudomonadati</taxon>
        <taxon>Pseudomonadota</taxon>
        <taxon>Alphaproteobacteria</taxon>
        <taxon>Rhodospirillales</taxon>
        <taxon>Rhodospirillaceae</taxon>
    </lineage>
</organism>
<dbReference type="InterPro" id="IPR029151">
    <property type="entry name" value="Sensor-like_sf"/>
</dbReference>
<dbReference type="InterPro" id="IPR004089">
    <property type="entry name" value="MCPsignal_dom"/>
</dbReference>
<evidence type="ECO:0000256" key="3">
    <source>
        <dbReference type="ARBA" id="ARBA00022692"/>
    </source>
</evidence>
<evidence type="ECO:0000256" key="4">
    <source>
        <dbReference type="ARBA" id="ARBA00022989"/>
    </source>
</evidence>
<dbReference type="CDD" id="cd06225">
    <property type="entry name" value="HAMP"/>
    <property type="match status" value="1"/>
</dbReference>
<dbReference type="InterPro" id="IPR003660">
    <property type="entry name" value="HAMP_dom"/>
</dbReference>
<proteinExistence type="inferred from homology"/>
<accession>A0ABW5DWR2</accession>
<feature type="domain" description="Methyl-accepting transducer" evidence="11">
    <location>
        <begin position="267"/>
        <end position="507"/>
    </location>
</feature>
<keyword evidence="3 10" id="KW-0812">Transmembrane</keyword>
<evidence type="ECO:0000256" key="10">
    <source>
        <dbReference type="SAM" id="Phobius"/>
    </source>
</evidence>
<dbReference type="EMBL" id="JBHUIP010000016">
    <property type="protein sequence ID" value="MFD2265310.1"/>
    <property type="molecule type" value="Genomic_DNA"/>
</dbReference>
<keyword evidence="4 10" id="KW-1133">Transmembrane helix</keyword>
<protein>
    <submittedName>
        <fullName evidence="13">Methyl-accepting chemotaxis protein</fullName>
    </submittedName>
</protein>
<dbReference type="SMART" id="SM00283">
    <property type="entry name" value="MA"/>
    <property type="match status" value="1"/>
</dbReference>
<feature type="coiled-coil region" evidence="9">
    <location>
        <begin position="239"/>
        <end position="274"/>
    </location>
</feature>
<dbReference type="SUPFAM" id="SSF103190">
    <property type="entry name" value="Sensory domain-like"/>
    <property type="match status" value="1"/>
</dbReference>
<comment type="caution">
    <text evidence="13">The sequence shown here is derived from an EMBL/GenBank/DDBJ whole genome shotgun (WGS) entry which is preliminary data.</text>
</comment>
<evidence type="ECO:0000313" key="13">
    <source>
        <dbReference type="EMBL" id="MFD2265310.1"/>
    </source>
</evidence>
<dbReference type="Gene3D" id="6.10.340.10">
    <property type="match status" value="1"/>
</dbReference>
<evidence type="ECO:0000259" key="11">
    <source>
        <dbReference type="PROSITE" id="PS50111"/>
    </source>
</evidence>
<evidence type="ECO:0000256" key="8">
    <source>
        <dbReference type="PROSITE-ProRule" id="PRU00284"/>
    </source>
</evidence>
<dbReference type="Gene3D" id="1.10.287.950">
    <property type="entry name" value="Methyl-accepting chemotaxis protein"/>
    <property type="match status" value="1"/>
</dbReference>